<organism evidence="8 9">
    <name type="scientific">Macrosiphum euphorbiae</name>
    <name type="common">potato aphid</name>
    <dbReference type="NCBI Taxonomy" id="13131"/>
    <lineage>
        <taxon>Eukaryota</taxon>
        <taxon>Metazoa</taxon>
        <taxon>Ecdysozoa</taxon>
        <taxon>Arthropoda</taxon>
        <taxon>Hexapoda</taxon>
        <taxon>Insecta</taxon>
        <taxon>Pterygota</taxon>
        <taxon>Neoptera</taxon>
        <taxon>Paraneoptera</taxon>
        <taxon>Hemiptera</taxon>
        <taxon>Sternorrhyncha</taxon>
        <taxon>Aphidomorpha</taxon>
        <taxon>Aphidoidea</taxon>
        <taxon>Aphididae</taxon>
        <taxon>Macrosiphini</taxon>
        <taxon>Macrosiphum</taxon>
    </lineage>
</organism>
<dbReference type="CDD" id="cd11440">
    <property type="entry name" value="bHLH-O_Cwo_like"/>
    <property type="match status" value="1"/>
</dbReference>
<feature type="region of interest" description="Disordered" evidence="6">
    <location>
        <begin position="66"/>
        <end position="98"/>
    </location>
</feature>
<evidence type="ECO:0000256" key="4">
    <source>
        <dbReference type="ARBA" id="ARBA00023163"/>
    </source>
</evidence>
<protein>
    <recommendedName>
        <fullName evidence="7">BHLH domain-containing protein</fullName>
    </recommendedName>
</protein>
<dbReference type="SUPFAM" id="SSF47459">
    <property type="entry name" value="HLH, helix-loop-helix DNA-binding domain"/>
    <property type="match status" value="1"/>
</dbReference>
<feature type="domain" description="BHLH" evidence="7">
    <location>
        <begin position="7"/>
        <end position="62"/>
    </location>
</feature>
<dbReference type="FunFam" id="4.10.280.10:FF:000079">
    <property type="entry name" value="CLUMA_CG001539, isoform A"/>
    <property type="match status" value="1"/>
</dbReference>
<evidence type="ECO:0000256" key="3">
    <source>
        <dbReference type="ARBA" id="ARBA00023125"/>
    </source>
</evidence>
<dbReference type="Proteomes" id="UP001160148">
    <property type="component" value="Unassembled WGS sequence"/>
</dbReference>
<dbReference type="InterPro" id="IPR050370">
    <property type="entry name" value="HES_HEY"/>
</dbReference>
<dbReference type="SUPFAM" id="SSF158457">
    <property type="entry name" value="Orange domain-like"/>
    <property type="match status" value="1"/>
</dbReference>
<dbReference type="EMBL" id="CARXXK010000005">
    <property type="protein sequence ID" value="CAI6368553.1"/>
    <property type="molecule type" value="Genomic_DNA"/>
</dbReference>
<dbReference type="Gene3D" id="6.10.250.980">
    <property type="match status" value="1"/>
</dbReference>
<name>A0AAV0XLC8_9HEMI</name>
<dbReference type="Gene3D" id="4.10.280.10">
    <property type="entry name" value="Helix-loop-helix DNA-binding domain"/>
    <property type="match status" value="1"/>
</dbReference>
<accession>A0AAV0XLC8</accession>
<dbReference type="InterPro" id="IPR003650">
    <property type="entry name" value="Orange_dom"/>
</dbReference>
<evidence type="ECO:0000313" key="9">
    <source>
        <dbReference type="Proteomes" id="UP001160148"/>
    </source>
</evidence>
<dbReference type="GO" id="GO:0003677">
    <property type="term" value="F:DNA binding"/>
    <property type="evidence" value="ECO:0007669"/>
    <property type="project" value="UniProtKB-KW"/>
</dbReference>
<evidence type="ECO:0000256" key="5">
    <source>
        <dbReference type="ARBA" id="ARBA00023242"/>
    </source>
</evidence>
<keyword evidence="2" id="KW-0805">Transcription regulation</keyword>
<dbReference type="GO" id="GO:0005634">
    <property type="term" value="C:nucleus"/>
    <property type="evidence" value="ECO:0007669"/>
    <property type="project" value="UniProtKB-SubCell"/>
</dbReference>
<proteinExistence type="predicted"/>
<dbReference type="InterPro" id="IPR011598">
    <property type="entry name" value="bHLH_dom"/>
</dbReference>
<dbReference type="AlphaFoldDB" id="A0AAV0XLC8"/>
<feature type="compositionally biased region" description="Polar residues" evidence="6">
    <location>
        <begin position="88"/>
        <end position="98"/>
    </location>
</feature>
<dbReference type="InterPro" id="IPR036638">
    <property type="entry name" value="HLH_DNA-bd_sf"/>
</dbReference>
<gene>
    <name evidence="8" type="ORF">MEUPH1_LOCUS22895</name>
</gene>
<evidence type="ECO:0000256" key="1">
    <source>
        <dbReference type="ARBA" id="ARBA00004123"/>
    </source>
</evidence>
<reference evidence="8 9" key="1">
    <citation type="submission" date="2023-01" db="EMBL/GenBank/DDBJ databases">
        <authorList>
            <person name="Whitehead M."/>
        </authorList>
    </citation>
    <scope>NUCLEOTIDE SEQUENCE [LARGE SCALE GENOMIC DNA]</scope>
</reference>
<evidence type="ECO:0000259" key="7">
    <source>
        <dbReference type="PROSITE" id="PS50888"/>
    </source>
</evidence>
<dbReference type="PROSITE" id="PS50888">
    <property type="entry name" value="BHLH"/>
    <property type="match status" value="1"/>
</dbReference>
<dbReference type="PANTHER" id="PTHR10985">
    <property type="entry name" value="BASIC HELIX-LOOP-HELIX TRANSCRIPTION FACTOR, HES-RELATED"/>
    <property type="match status" value="1"/>
</dbReference>
<dbReference type="Pfam" id="PF00010">
    <property type="entry name" value="HLH"/>
    <property type="match status" value="1"/>
</dbReference>
<dbReference type="SMART" id="SM00353">
    <property type="entry name" value="HLH"/>
    <property type="match status" value="1"/>
</dbReference>
<keyword evidence="4" id="KW-0804">Transcription</keyword>
<evidence type="ECO:0000313" key="8">
    <source>
        <dbReference type="EMBL" id="CAI6368553.1"/>
    </source>
</evidence>
<evidence type="ECO:0000256" key="6">
    <source>
        <dbReference type="SAM" id="MobiDB-lite"/>
    </source>
</evidence>
<keyword evidence="3" id="KW-0238">DNA-binding</keyword>
<evidence type="ECO:0000256" key="2">
    <source>
        <dbReference type="ARBA" id="ARBA00023015"/>
    </source>
</evidence>
<dbReference type="GO" id="GO:0046983">
    <property type="term" value="F:protein dimerization activity"/>
    <property type="evidence" value="ECO:0007669"/>
    <property type="project" value="InterPro"/>
</dbReference>
<comment type="caution">
    <text evidence="8">The sequence shown here is derived from an EMBL/GenBank/DDBJ whole genome shotgun (WGS) entry which is preliminary data.</text>
</comment>
<dbReference type="GO" id="GO:0006355">
    <property type="term" value="P:regulation of DNA-templated transcription"/>
    <property type="evidence" value="ECO:0007669"/>
    <property type="project" value="InterPro"/>
</dbReference>
<dbReference type="Pfam" id="PF07527">
    <property type="entry name" value="Hairy_orange"/>
    <property type="match status" value="1"/>
</dbReference>
<keyword evidence="9" id="KW-1185">Reference proteome</keyword>
<sequence length="332" mass="37614">MFLVILQDPMSHRIIEKRRRDRMNNCLADLSRLIPAEYMKKGRGRVEKTEIIEMAIKHMKYLQSNVSSPVGNQPPAHEPSEPVEAQKSENNSTPEQPENSILMAEQYRMGFLECLTETMQYLVGAHGYPPNHGLCSLSLINHLQQHYAQIIKGKQVIHGVMKQEIILEVNKFNANMLTYLDGDGAYDETGQQKHSLRNSKSHTSANASYDQTLADRCSMSFTTDSYSSNGSMYKFKTDIKQRFSAENSGEDLADYYAPGKKRRRKESSDCTEDGRQDVPIFALHANGSYYIPMTVNRDIIPPALDHAMTETRSSVIVHPISISVNFQATNQF</sequence>
<keyword evidence="5" id="KW-0539">Nucleus</keyword>
<comment type="subcellular location">
    <subcellularLocation>
        <location evidence="1">Nucleus</location>
    </subcellularLocation>
</comment>
<feature type="compositionally biased region" description="Basic and acidic residues" evidence="6">
    <location>
        <begin position="78"/>
        <end position="87"/>
    </location>
</feature>